<dbReference type="GO" id="GO:0006313">
    <property type="term" value="P:DNA transposition"/>
    <property type="evidence" value="ECO:0007669"/>
    <property type="project" value="InterPro"/>
</dbReference>
<dbReference type="GO" id="GO:0004803">
    <property type="term" value="F:transposase activity"/>
    <property type="evidence" value="ECO:0007669"/>
    <property type="project" value="InterPro"/>
</dbReference>
<dbReference type="PANTHER" id="PTHR33055:SF3">
    <property type="entry name" value="PUTATIVE TRANSPOSASE FOR IS117-RELATED"/>
    <property type="match status" value="1"/>
</dbReference>
<evidence type="ECO:0000313" key="4">
    <source>
        <dbReference type="Proteomes" id="UP000261324"/>
    </source>
</evidence>
<feature type="domain" description="Transposase IS116/IS110/IS902 C-terminal" evidence="2">
    <location>
        <begin position="277"/>
        <end position="356"/>
    </location>
</feature>
<dbReference type="InterPro" id="IPR003346">
    <property type="entry name" value="Transposase_20"/>
</dbReference>
<evidence type="ECO:0000313" key="3">
    <source>
        <dbReference type="EMBL" id="RGK78712.1"/>
    </source>
</evidence>
<dbReference type="InterPro" id="IPR047650">
    <property type="entry name" value="Transpos_IS110"/>
</dbReference>
<organism evidence="3 4">
    <name type="scientific">Dorea formicigenerans</name>
    <dbReference type="NCBI Taxonomy" id="39486"/>
    <lineage>
        <taxon>Bacteria</taxon>
        <taxon>Bacillati</taxon>
        <taxon>Bacillota</taxon>
        <taxon>Clostridia</taxon>
        <taxon>Lachnospirales</taxon>
        <taxon>Lachnospiraceae</taxon>
        <taxon>Dorea</taxon>
    </lineage>
</organism>
<dbReference type="NCBIfam" id="NF033542">
    <property type="entry name" value="transpos_IS110"/>
    <property type="match status" value="1"/>
</dbReference>
<dbReference type="EMBL" id="QSRA01000034">
    <property type="protein sequence ID" value="RGK78712.1"/>
    <property type="molecule type" value="Genomic_DNA"/>
</dbReference>
<comment type="caution">
    <text evidence="3">The sequence shown here is derived from an EMBL/GenBank/DDBJ whole genome shotgun (WGS) entry which is preliminary data.</text>
</comment>
<evidence type="ECO:0000259" key="2">
    <source>
        <dbReference type="Pfam" id="PF02371"/>
    </source>
</evidence>
<protein>
    <submittedName>
        <fullName evidence="3">IS110 family transposase</fullName>
    </submittedName>
</protein>
<dbReference type="Pfam" id="PF01548">
    <property type="entry name" value="DEDD_Tnp_IS110"/>
    <property type="match status" value="1"/>
</dbReference>
<evidence type="ECO:0000259" key="1">
    <source>
        <dbReference type="Pfam" id="PF01548"/>
    </source>
</evidence>
<dbReference type="InterPro" id="IPR002525">
    <property type="entry name" value="Transp_IS110-like_N"/>
</dbReference>
<dbReference type="Pfam" id="PF02371">
    <property type="entry name" value="Transposase_20"/>
    <property type="match status" value="1"/>
</dbReference>
<dbReference type="Proteomes" id="UP000261324">
    <property type="component" value="Unassembled WGS sequence"/>
</dbReference>
<feature type="domain" description="Transposase IS110-like N-terminal" evidence="1">
    <location>
        <begin position="5"/>
        <end position="161"/>
    </location>
</feature>
<sequence>MYNAVGIDASKFKSTVTVIQPAGIVIRKPFDVLHTSNELNTLVTYLKSLEGETRAVIECTGRYHEPVVKSLEDAGIFISAVNPKLIKGQKQNSLRKVKSDPADARKIARYALDNWAELRQYSSMDTIREQLKTLNSQFDFFMKQKVVAKANLISLLDNTYPGVNKLFDSPARKDGSEKWGDYAYSFWHVDCVRKIGLKAFTERYEAFCKKHHYNFQKGKPAELFEAAKQLVAVFPKEKSYKLLIHQSIQQLNLASEHIEILRKEMNQLASTLPEYDTVMSIYGVGETYGPQLIAEIGDVSRFTHREAITAFAGVNPGVNESGQFRQRSNRASKNGSTKLRKTLFQIMTTYLQNKPVNEPVYQFLDRKRAEGKPYLVYMTAGANKFLRIYYGKVKECLHNLEQDSLPPEES</sequence>
<dbReference type="GO" id="GO:0003677">
    <property type="term" value="F:DNA binding"/>
    <property type="evidence" value="ECO:0007669"/>
    <property type="project" value="InterPro"/>
</dbReference>
<name>A0A3E4PF96_9FIRM</name>
<dbReference type="AlphaFoldDB" id="A0A3E4PF96"/>
<accession>A0A3E4PF96</accession>
<proteinExistence type="predicted"/>
<dbReference type="RefSeq" id="WP_117660830.1">
    <property type="nucleotide sequence ID" value="NZ_QSRA01000034.1"/>
</dbReference>
<gene>
    <name evidence="3" type="ORF">DXC93_15950</name>
</gene>
<dbReference type="PANTHER" id="PTHR33055">
    <property type="entry name" value="TRANSPOSASE FOR INSERTION SEQUENCE ELEMENT IS1111A"/>
    <property type="match status" value="1"/>
</dbReference>
<reference evidence="3 4" key="1">
    <citation type="submission" date="2018-08" db="EMBL/GenBank/DDBJ databases">
        <title>A genome reference for cultivated species of the human gut microbiota.</title>
        <authorList>
            <person name="Zou Y."/>
            <person name="Xue W."/>
            <person name="Luo G."/>
        </authorList>
    </citation>
    <scope>NUCLEOTIDE SEQUENCE [LARGE SCALE GENOMIC DNA]</scope>
    <source>
        <strain evidence="3 4">TF09-3</strain>
    </source>
</reference>